<dbReference type="InterPro" id="IPR050471">
    <property type="entry name" value="AB_hydrolase"/>
</dbReference>
<organism evidence="1 2">
    <name type="scientific">Triticum turgidum subsp. durum</name>
    <name type="common">Durum wheat</name>
    <name type="synonym">Triticum durum</name>
    <dbReference type="NCBI Taxonomy" id="4567"/>
    <lineage>
        <taxon>Eukaryota</taxon>
        <taxon>Viridiplantae</taxon>
        <taxon>Streptophyta</taxon>
        <taxon>Embryophyta</taxon>
        <taxon>Tracheophyta</taxon>
        <taxon>Spermatophyta</taxon>
        <taxon>Magnoliopsida</taxon>
        <taxon>Liliopsida</taxon>
        <taxon>Poales</taxon>
        <taxon>Poaceae</taxon>
        <taxon>BOP clade</taxon>
        <taxon>Pooideae</taxon>
        <taxon>Triticodae</taxon>
        <taxon>Triticeae</taxon>
        <taxon>Triticinae</taxon>
        <taxon>Triticum</taxon>
    </lineage>
</organism>
<dbReference type="Gene3D" id="3.40.50.1820">
    <property type="entry name" value="alpha/beta hydrolase"/>
    <property type="match status" value="1"/>
</dbReference>
<dbReference type="Gramene" id="TRITD1Av1G205400.9">
    <property type="protein sequence ID" value="TRITD1Av1G205400.9"/>
    <property type="gene ID" value="TRITD1Av1G205400"/>
</dbReference>
<sequence length="301" mass="33633">MPYCEVDRYQAGDKWEGVRLFYRRYGRGATKVLLVIGKHAAPPNPIRKFNPFSGSEELFSEKWFFALLIDAQDIDHGEGRAGLDGPSGVEESPRLRPLHGRDDFLQACSDGASPVVLAGVAQRHRRWDGVFPQGRCTDAISRIPVLKGENSGAKSSCGLGNPLYQVVTCVTQMQEYLDEEVGSCTRRAILYKEYVKGISSSGMQSNCGFEGQINACWTHKVTTKELDTIRAAGFLVSVIHGRHDIIAQVCHARRLAQRLLPAARMVDLHGAHLVSHERPEEAEFHDLKLHFPLRCESWDHI</sequence>
<dbReference type="InterPro" id="IPR029058">
    <property type="entry name" value="AB_hydrolase_fold"/>
</dbReference>
<evidence type="ECO:0000313" key="2">
    <source>
        <dbReference type="Proteomes" id="UP000324705"/>
    </source>
</evidence>
<gene>
    <name evidence="1" type="ORF">TRITD_1Av1G205400</name>
</gene>
<protein>
    <submittedName>
        <fullName evidence="1">Uncharacterized protein</fullName>
    </submittedName>
</protein>
<keyword evidence="2" id="KW-1185">Reference proteome</keyword>
<reference evidence="1 2" key="1">
    <citation type="submission" date="2017-09" db="EMBL/GenBank/DDBJ databases">
        <authorList>
            <consortium name="International Durum Wheat Genome Sequencing Consortium (IDWGSC)"/>
            <person name="Milanesi L."/>
        </authorList>
    </citation>
    <scope>NUCLEOTIDE SEQUENCE [LARGE SCALE GENOMIC DNA]</scope>
    <source>
        <strain evidence="2">cv. Svevo</strain>
    </source>
</reference>
<proteinExistence type="predicted"/>
<dbReference type="Proteomes" id="UP000324705">
    <property type="component" value="Chromosome 1A"/>
</dbReference>
<dbReference type="EMBL" id="LT934111">
    <property type="protein sequence ID" value="VAH09993.1"/>
    <property type="molecule type" value="Genomic_DNA"/>
</dbReference>
<dbReference type="PANTHER" id="PTHR43433">
    <property type="entry name" value="HYDROLASE, ALPHA/BETA FOLD FAMILY PROTEIN"/>
    <property type="match status" value="1"/>
</dbReference>
<dbReference type="AlphaFoldDB" id="A0A9R0QH46"/>
<evidence type="ECO:0000313" key="1">
    <source>
        <dbReference type="EMBL" id="VAH09993.1"/>
    </source>
</evidence>
<accession>A0A9R0QH46</accession>
<name>A0A9R0QH46_TRITD</name>
<dbReference type="PANTHER" id="PTHR43433:SF5">
    <property type="entry name" value="AB HYDROLASE-1 DOMAIN-CONTAINING PROTEIN"/>
    <property type="match status" value="1"/>
</dbReference>